<keyword evidence="1" id="KW-0472">Membrane</keyword>
<protein>
    <submittedName>
        <fullName evidence="2">Uncharacterized protein</fullName>
    </submittedName>
</protein>
<evidence type="ECO:0000313" key="2">
    <source>
        <dbReference type="EMBL" id="PBK80372.1"/>
    </source>
</evidence>
<dbReference type="EMBL" id="KZ293746">
    <property type="protein sequence ID" value="PBK80372.1"/>
    <property type="molecule type" value="Genomic_DNA"/>
</dbReference>
<dbReference type="Proteomes" id="UP000217790">
    <property type="component" value="Unassembled WGS sequence"/>
</dbReference>
<reference evidence="3" key="1">
    <citation type="journal article" date="2017" name="Nat. Ecol. Evol.">
        <title>Genome expansion and lineage-specific genetic innovations in the forest pathogenic fungi Armillaria.</title>
        <authorList>
            <person name="Sipos G."/>
            <person name="Prasanna A.N."/>
            <person name="Walter M.C."/>
            <person name="O'Connor E."/>
            <person name="Balint B."/>
            <person name="Krizsan K."/>
            <person name="Kiss B."/>
            <person name="Hess J."/>
            <person name="Varga T."/>
            <person name="Slot J."/>
            <person name="Riley R."/>
            <person name="Boka B."/>
            <person name="Rigling D."/>
            <person name="Barry K."/>
            <person name="Lee J."/>
            <person name="Mihaltcheva S."/>
            <person name="LaButti K."/>
            <person name="Lipzen A."/>
            <person name="Waldron R."/>
            <person name="Moloney N.M."/>
            <person name="Sperisen C."/>
            <person name="Kredics L."/>
            <person name="Vagvoelgyi C."/>
            <person name="Patrignani A."/>
            <person name="Fitzpatrick D."/>
            <person name="Nagy I."/>
            <person name="Doyle S."/>
            <person name="Anderson J.B."/>
            <person name="Grigoriev I.V."/>
            <person name="Gueldener U."/>
            <person name="Muensterkoetter M."/>
            <person name="Nagy L.G."/>
        </authorList>
    </citation>
    <scope>NUCLEOTIDE SEQUENCE [LARGE SCALE GENOMIC DNA]</scope>
    <source>
        <strain evidence="3">Ar21-2</strain>
    </source>
</reference>
<evidence type="ECO:0000256" key="1">
    <source>
        <dbReference type="SAM" id="Phobius"/>
    </source>
</evidence>
<gene>
    <name evidence="2" type="ORF">ARMGADRAFT_78830</name>
</gene>
<feature type="transmembrane region" description="Helical" evidence="1">
    <location>
        <begin position="6"/>
        <end position="23"/>
    </location>
</feature>
<sequence length="72" mass="8336">MGYVSVSPFLLFNSIILLCRFCTRRHQKTNSRFISSLYLYLYSSLPSFSELCIYTQLHSCSPFVASDLKDII</sequence>
<accession>A0A2H3CME6</accession>
<proteinExistence type="predicted"/>
<dbReference type="AlphaFoldDB" id="A0A2H3CME6"/>
<organism evidence="2 3">
    <name type="scientific">Armillaria gallica</name>
    <name type="common">Bulbous honey fungus</name>
    <name type="synonym">Armillaria bulbosa</name>
    <dbReference type="NCBI Taxonomy" id="47427"/>
    <lineage>
        <taxon>Eukaryota</taxon>
        <taxon>Fungi</taxon>
        <taxon>Dikarya</taxon>
        <taxon>Basidiomycota</taxon>
        <taxon>Agaricomycotina</taxon>
        <taxon>Agaricomycetes</taxon>
        <taxon>Agaricomycetidae</taxon>
        <taxon>Agaricales</taxon>
        <taxon>Marasmiineae</taxon>
        <taxon>Physalacriaceae</taxon>
        <taxon>Armillaria</taxon>
    </lineage>
</organism>
<evidence type="ECO:0000313" key="3">
    <source>
        <dbReference type="Proteomes" id="UP000217790"/>
    </source>
</evidence>
<keyword evidence="1" id="KW-0812">Transmembrane</keyword>
<keyword evidence="1" id="KW-1133">Transmembrane helix</keyword>
<keyword evidence="3" id="KW-1185">Reference proteome</keyword>
<name>A0A2H3CME6_ARMGA</name>
<dbReference type="InParanoid" id="A0A2H3CME6"/>